<evidence type="ECO:0000313" key="1">
    <source>
        <dbReference type="EMBL" id="KAK5631929.1"/>
    </source>
</evidence>
<dbReference type="Proteomes" id="UP001305414">
    <property type="component" value="Unassembled WGS sequence"/>
</dbReference>
<reference evidence="1 2" key="1">
    <citation type="submission" date="2023-10" db="EMBL/GenBank/DDBJ databases">
        <title>Draft genome sequence of Xylaria bambusicola isolate GMP-LS, the root and basal stem rot pathogen of sugarcane in Indonesia.</title>
        <authorList>
            <person name="Selvaraj P."/>
            <person name="Muralishankar V."/>
            <person name="Muruganantham S."/>
            <person name="Sp S."/>
            <person name="Haryani S."/>
            <person name="Lau K.J.X."/>
            <person name="Naqvi N.I."/>
        </authorList>
    </citation>
    <scope>NUCLEOTIDE SEQUENCE [LARGE SCALE GENOMIC DNA]</scope>
    <source>
        <strain evidence="1">GMP-LS</strain>
    </source>
</reference>
<organism evidence="1 2">
    <name type="scientific">Xylaria bambusicola</name>
    <dbReference type="NCBI Taxonomy" id="326684"/>
    <lineage>
        <taxon>Eukaryota</taxon>
        <taxon>Fungi</taxon>
        <taxon>Dikarya</taxon>
        <taxon>Ascomycota</taxon>
        <taxon>Pezizomycotina</taxon>
        <taxon>Sordariomycetes</taxon>
        <taxon>Xylariomycetidae</taxon>
        <taxon>Xylariales</taxon>
        <taxon>Xylariaceae</taxon>
        <taxon>Xylaria</taxon>
    </lineage>
</organism>
<keyword evidence="2" id="KW-1185">Reference proteome</keyword>
<accession>A0AAN7UQT7</accession>
<evidence type="ECO:0000313" key="2">
    <source>
        <dbReference type="Proteomes" id="UP001305414"/>
    </source>
</evidence>
<proteinExistence type="predicted"/>
<sequence length="85" mass="9430">MSPDTHRTALKCYQRRLASRAPAACKPPVERVDGAAKGVVHALGNHHSRRHVRLDIDDSPSRDQDFGKFSVILRRVTHMGCEADG</sequence>
<gene>
    <name evidence="1" type="ORF">RRF57_007643</name>
</gene>
<comment type="caution">
    <text evidence="1">The sequence shown here is derived from an EMBL/GenBank/DDBJ whole genome shotgun (WGS) entry which is preliminary data.</text>
</comment>
<name>A0AAN7UQT7_9PEZI</name>
<dbReference type="EMBL" id="JAWHQM010000022">
    <property type="protein sequence ID" value="KAK5631929.1"/>
    <property type="molecule type" value="Genomic_DNA"/>
</dbReference>
<dbReference type="AlphaFoldDB" id="A0AAN7UQT7"/>
<protein>
    <submittedName>
        <fullName evidence="1">Uncharacterized protein</fullName>
    </submittedName>
</protein>